<dbReference type="EMBL" id="NMVQ01000043">
    <property type="protein sequence ID" value="OYO18662.1"/>
    <property type="molecule type" value="Genomic_DNA"/>
</dbReference>
<dbReference type="Proteomes" id="UP000216311">
    <property type="component" value="Unassembled WGS sequence"/>
</dbReference>
<dbReference type="RefSeq" id="WP_094364895.1">
    <property type="nucleotide sequence ID" value="NZ_NMVQ01000043.1"/>
</dbReference>
<name>A0A255GT65_9ACTN</name>
<feature type="compositionally biased region" description="Low complexity" evidence="1">
    <location>
        <begin position="31"/>
        <end position="56"/>
    </location>
</feature>
<protein>
    <recommendedName>
        <fullName evidence="5">DUF3558 domain-containing protein</fullName>
    </recommendedName>
</protein>
<evidence type="ECO:0008006" key="5">
    <source>
        <dbReference type="Google" id="ProtNLM"/>
    </source>
</evidence>
<comment type="caution">
    <text evidence="3">The sequence shown here is derived from an EMBL/GenBank/DDBJ whole genome shotgun (WGS) entry which is preliminary data.</text>
</comment>
<gene>
    <name evidence="3" type="ORF">CGZ93_14685</name>
</gene>
<keyword evidence="2" id="KW-0732">Signal</keyword>
<proteinExistence type="predicted"/>
<evidence type="ECO:0000256" key="1">
    <source>
        <dbReference type="SAM" id="MobiDB-lite"/>
    </source>
</evidence>
<feature type="chain" id="PRO_5038579293" description="DUF3558 domain-containing protein" evidence="2">
    <location>
        <begin position="21"/>
        <end position="203"/>
    </location>
</feature>
<dbReference type="PROSITE" id="PS51257">
    <property type="entry name" value="PROKAR_LIPOPROTEIN"/>
    <property type="match status" value="1"/>
</dbReference>
<dbReference type="AlphaFoldDB" id="A0A255GT65"/>
<accession>A0A255GT65</accession>
<dbReference type="OrthoDB" id="9794322at2"/>
<sequence length="203" mass="20693">MFRYFAALPLLLVTACAGQSGPGAAPTAADPSQPATPTAGTSPTVSASPTASRDPALAAAPAMSGDQLCSLLTDAQASEGTGLTVEKHRGSSGVSHEASCSWYTAKGEFVTTSISILSFTVPATTQMEKWGVTLADKKSPSPGVGDQSYYLVGGYNTNAGVVFAKGTNIFNVGVTAGDPNKRDEPADRALALARAKQILDKVP</sequence>
<evidence type="ECO:0000256" key="2">
    <source>
        <dbReference type="SAM" id="SignalP"/>
    </source>
</evidence>
<feature type="region of interest" description="Disordered" evidence="1">
    <location>
        <begin position="22"/>
        <end position="56"/>
    </location>
</feature>
<reference evidence="3 4" key="1">
    <citation type="submission" date="2017-07" db="EMBL/GenBank/DDBJ databases">
        <title>Draft whole genome sequences of clinical Proprionibacteriaceae strains.</title>
        <authorList>
            <person name="Bernier A.-M."/>
            <person name="Bernard K."/>
            <person name="Domingo M.-C."/>
        </authorList>
    </citation>
    <scope>NUCLEOTIDE SEQUENCE [LARGE SCALE GENOMIC DNA]</scope>
    <source>
        <strain evidence="3 4">NML 130396</strain>
    </source>
</reference>
<organism evidence="3 4">
    <name type="scientific">Enemella dayhoffiae</name>
    <dbReference type="NCBI Taxonomy" id="2016507"/>
    <lineage>
        <taxon>Bacteria</taxon>
        <taxon>Bacillati</taxon>
        <taxon>Actinomycetota</taxon>
        <taxon>Actinomycetes</taxon>
        <taxon>Propionibacteriales</taxon>
        <taxon>Propionibacteriaceae</taxon>
        <taxon>Enemella</taxon>
    </lineage>
</organism>
<evidence type="ECO:0000313" key="4">
    <source>
        <dbReference type="Proteomes" id="UP000216311"/>
    </source>
</evidence>
<keyword evidence="4" id="KW-1185">Reference proteome</keyword>
<feature type="signal peptide" evidence="2">
    <location>
        <begin position="1"/>
        <end position="20"/>
    </location>
</feature>
<evidence type="ECO:0000313" key="3">
    <source>
        <dbReference type="EMBL" id="OYO18662.1"/>
    </source>
</evidence>